<evidence type="ECO:0000313" key="5">
    <source>
        <dbReference type="EMBL" id="GAH32759.1"/>
    </source>
</evidence>
<dbReference type="PANTHER" id="PTHR43776">
    <property type="entry name" value="TRANSPORT ATP-BINDING PROTEIN"/>
    <property type="match status" value="1"/>
</dbReference>
<keyword evidence="1" id="KW-0813">Transport</keyword>
<proteinExistence type="predicted"/>
<feature type="domain" description="ABC transporter" evidence="4">
    <location>
        <begin position="38"/>
        <end position="86"/>
    </location>
</feature>
<dbReference type="InterPro" id="IPR027417">
    <property type="entry name" value="P-loop_NTPase"/>
</dbReference>
<protein>
    <recommendedName>
        <fullName evidence="4">ABC transporter domain-containing protein</fullName>
    </recommendedName>
</protein>
<keyword evidence="2" id="KW-0547">Nucleotide-binding</keyword>
<sequence length="87" mass="9699">MEDVILETRNLKKWFTVRAGFLSSLLSEKSDSYIRAVDGVDLEIKQGEIFGIAGESGCGKTTIARLVMRLESLTEGEIWFEGEKISV</sequence>
<evidence type="ECO:0000256" key="2">
    <source>
        <dbReference type="ARBA" id="ARBA00022741"/>
    </source>
</evidence>
<feature type="non-terminal residue" evidence="5">
    <location>
        <position position="87"/>
    </location>
</feature>
<dbReference type="InterPro" id="IPR003439">
    <property type="entry name" value="ABC_transporter-like_ATP-bd"/>
</dbReference>
<dbReference type="GO" id="GO:0016887">
    <property type="term" value="F:ATP hydrolysis activity"/>
    <property type="evidence" value="ECO:0007669"/>
    <property type="project" value="InterPro"/>
</dbReference>
<dbReference type="GO" id="GO:0005524">
    <property type="term" value="F:ATP binding"/>
    <property type="evidence" value="ECO:0007669"/>
    <property type="project" value="UniProtKB-KW"/>
</dbReference>
<comment type="caution">
    <text evidence="5">The sequence shown here is derived from an EMBL/GenBank/DDBJ whole genome shotgun (WGS) entry which is preliminary data.</text>
</comment>
<name>X1FTS6_9ZZZZ</name>
<dbReference type="InterPro" id="IPR050319">
    <property type="entry name" value="ABC_transp_ATP-bind"/>
</dbReference>
<dbReference type="Pfam" id="PF00005">
    <property type="entry name" value="ABC_tran"/>
    <property type="match status" value="1"/>
</dbReference>
<organism evidence="5">
    <name type="scientific">marine sediment metagenome</name>
    <dbReference type="NCBI Taxonomy" id="412755"/>
    <lineage>
        <taxon>unclassified sequences</taxon>
        <taxon>metagenomes</taxon>
        <taxon>ecological metagenomes</taxon>
    </lineage>
</organism>
<evidence type="ECO:0000259" key="4">
    <source>
        <dbReference type="Pfam" id="PF00005"/>
    </source>
</evidence>
<evidence type="ECO:0000256" key="3">
    <source>
        <dbReference type="ARBA" id="ARBA00022840"/>
    </source>
</evidence>
<evidence type="ECO:0000256" key="1">
    <source>
        <dbReference type="ARBA" id="ARBA00022448"/>
    </source>
</evidence>
<dbReference type="EMBL" id="BARU01011732">
    <property type="protein sequence ID" value="GAH32759.1"/>
    <property type="molecule type" value="Genomic_DNA"/>
</dbReference>
<dbReference type="Gene3D" id="3.40.50.300">
    <property type="entry name" value="P-loop containing nucleotide triphosphate hydrolases"/>
    <property type="match status" value="1"/>
</dbReference>
<reference evidence="5" key="1">
    <citation type="journal article" date="2014" name="Front. Microbiol.">
        <title>High frequency of phylogenetically diverse reductive dehalogenase-homologous genes in deep subseafloor sedimentary metagenomes.</title>
        <authorList>
            <person name="Kawai M."/>
            <person name="Futagami T."/>
            <person name="Toyoda A."/>
            <person name="Takaki Y."/>
            <person name="Nishi S."/>
            <person name="Hori S."/>
            <person name="Arai W."/>
            <person name="Tsubouchi T."/>
            <person name="Morono Y."/>
            <person name="Uchiyama I."/>
            <person name="Ito T."/>
            <person name="Fujiyama A."/>
            <person name="Inagaki F."/>
            <person name="Takami H."/>
        </authorList>
    </citation>
    <scope>NUCLEOTIDE SEQUENCE</scope>
    <source>
        <strain evidence="5">Expedition CK06-06</strain>
    </source>
</reference>
<accession>X1FTS6</accession>
<dbReference type="SUPFAM" id="SSF52540">
    <property type="entry name" value="P-loop containing nucleoside triphosphate hydrolases"/>
    <property type="match status" value="1"/>
</dbReference>
<dbReference type="AlphaFoldDB" id="X1FTS6"/>
<gene>
    <name evidence="5" type="ORF">S03H2_21922</name>
</gene>
<keyword evidence="3" id="KW-0067">ATP-binding</keyword>